<reference evidence="2 3" key="1">
    <citation type="submission" date="2020-05" db="EMBL/GenBank/DDBJ databases">
        <authorList>
            <person name="Kim M.K."/>
        </authorList>
    </citation>
    <scope>NUCLEOTIDE SEQUENCE [LARGE SCALE GENOMIC DNA]</scope>
    <source>
        <strain evidence="2 3">BT25</strain>
    </source>
</reference>
<accession>A0A849VSM6</accession>
<comment type="caution">
    <text evidence="2">The sequence shown here is derived from an EMBL/GenBank/DDBJ whole genome shotgun (WGS) entry which is preliminary data.</text>
</comment>
<name>A0A849VSM6_9HYPH</name>
<evidence type="ECO:0000313" key="3">
    <source>
        <dbReference type="Proteomes" id="UP000550508"/>
    </source>
</evidence>
<feature type="transmembrane region" description="Helical" evidence="1">
    <location>
        <begin position="70"/>
        <end position="93"/>
    </location>
</feature>
<keyword evidence="1" id="KW-1133">Transmembrane helix</keyword>
<dbReference type="EMBL" id="JABUMX010000001">
    <property type="protein sequence ID" value="NTS31087.1"/>
    <property type="molecule type" value="Genomic_DNA"/>
</dbReference>
<keyword evidence="3" id="KW-1185">Reference proteome</keyword>
<gene>
    <name evidence="2" type="ORF">HQ945_07450</name>
</gene>
<keyword evidence="1" id="KW-0472">Membrane</keyword>
<dbReference type="AlphaFoldDB" id="A0A849VSM6"/>
<dbReference type="Proteomes" id="UP000550508">
    <property type="component" value="Unassembled WGS sequence"/>
</dbReference>
<dbReference type="RefSeq" id="WP_113281142.1">
    <property type="nucleotide sequence ID" value="NZ_JABUMX010000001.1"/>
</dbReference>
<evidence type="ECO:0000313" key="2">
    <source>
        <dbReference type="EMBL" id="NTS31087.1"/>
    </source>
</evidence>
<protein>
    <submittedName>
        <fullName evidence="2">Uncharacterized protein</fullName>
    </submittedName>
</protein>
<keyword evidence="1" id="KW-0812">Transmembrane</keyword>
<evidence type="ECO:0000256" key="1">
    <source>
        <dbReference type="SAM" id="Phobius"/>
    </source>
</evidence>
<sequence length="107" mass="12161">MIRAFLRLLAYISLSLAIIAAVLDAARSVGASRLVMTSLRDSWQSFSPSTLVPAEDYIRSHLYPMLWDPLMLWIFETPTFIIFAALAFVLYALGHRREQRAGRFAAR</sequence>
<proteinExistence type="predicted"/>
<organism evidence="2 3">
    <name type="scientific">Phyllobacterium pellucidum</name>
    <dbReference type="NCBI Taxonomy" id="2740464"/>
    <lineage>
        <taxon>Bacteria</taxon>
        <taxon>Pseudomonadati</taxon>
        <taxon>Pseudomonadota</taxon>
        <taxon>Alphaproteobacteria</taxon>
        <taxon>Hyphomicrobiales</taxon>
        <taxon>Phyllobacteriaceae</taxon>
        <taxon>Phyllobacterium</taxon>
    </lineage>
</organism>